<accession>A0A8S1JRF6</accession>
<gene>
    <name evidence="1" type="ORF">PPRIM_AZ9-3.1.T0080350</name>
</gene>
<comment type="caution">
    <text evidence="1">The sequence shown here is derived from an EMBL/GenBank/DDBJ whole genome shotgun (WGS) entry which is preliminary data.</text>
</comment>
<keyword evidence="2" id="KW-1185">Reference proteome</keyword>
<organism evidence="1 2">
    <name type="scientific">Paramecium primaurelia</name>
    <dbReference type="NCBI Taxonomy" id="5886"/>
    <lineage>
        <taxon>Eukaryota</taxon>
        <taxon>Sar</taxon>
        <taxon>Alveolata</taxon>
        <taxon>Ciliophora</taxon>
        <taxon>Intramacronucleata</taxon>
        <taxon>Oligohymenophorea</taxon>
        <taxon>Peniculida</taxon>
        <taxon>Parameciidae</taxon>
        <taxon>Paramecium</taxon>
    </lineage>
</organism>
<protein>
    <submittedName>
        <fullName evidence="1">Uncharacterized protein</fullName>
    </submittedName>
</protein>
<proteinExistence type="predicted"/>
<reference evidence="1" key="1">
    <citation type="submission" date="2021-01" db="EMBL/GenBank/DDBJ databases">
        <authorList>
            <consortium name="Genoscope - CEA"/>
            <person name="William W."/>
        </authorList>
    </citation>
    <scope>NUCLEOTIDE SEQUENCE</scope>
</reference>
<dbReference type="AlphaFoldDB" id="A0A8S1JRF6"/>
<dbReference type="Proteomes" id="UP000688137">
    <property type="component" value="Unassembled WGS sequence"/>
</dbReference>
<dbReference type="EMBL" id="CAJJDM010000004">
    <property type="protein sequence ID" value="CAD8044781.1"/>
    <property type="molecule type" value="Genomic_DNA"/>
</dbReference>
<name>A0A8S1JRF6_PARPR</name>
<evidence type="ECO:0000313" key="1">
    <source>
        <dbReference type="EMBL" id="CAD8044781.1"/>
    </source>
</evidence>
<dbReference type="OMA" id="WWQAGKE"/>
<evidence type="ECO:0000313" key="2">
    <source>
        <dbReference type="Proteomes" id="UP000688137"/>
    </source>
</evidence>
<sequence>MSIDQILKDQEQEWWQAGKEDEYNVLNKIQRTSCRPIQRKYLECLKHNFDEQMICDQFKKDMDNCLSILQYMKIKEIQKKLIK</sequence>